<gene>
    <name evidence="1" type="ORF">HY618_03090</name>
</gene>
<protein>
    <submittedName>
        <fullName evidence="1">Uncharacterized protein</fullName>
    </submittedName>
</protein>
<proteinExistence type="predicted"/>
<comment type="caution">
    <text evidence="1">The sequence shown here is derived from an EMBL/GenBank/DDBJ whole genome shotgun (WGS) entry which is preliminary data.</text>
</comment>
<accession>A0A932ZVP2</accession>
<organism evidence="1 2">
    <name type="scientific">Tectimicrobiota bacterium</name>
    <dbReference type="NCBI Taxonomy" id="2528274"/>
    <lineage>
        <taxon>Bacteria</taxon>
        <taxon>Pseudomonadati</taxon>
        <taxon>Nitrospinota/Tectimicrobiota group</taxon>
        <taxon>Candidatus Tectimicrobiota</taxon>
    </lineage>
</organism>
<reference evidence="1" key="1">
    <citation type="submission" date="2020-07" db="EMBL/GenBank/DDBJ databases">
        <title>Huge and variable diversity of episymbiotic CPR bacteria and DPANN archaea in groundwater ecosystems.</title>
        <authorList>
            <person name="He C.Y."/>
            <person name="Keren R."/>
            <person name="Whittaker M."/>
            <person name="Farag I.F."/>
            <person name="Doudna J."/>
            <person name="Cate J.H.D."/>
            <person name="Banfield J.F."/>
        </authorList>
    </citation>
    <scope>NUCLEOTIDE SEQUENCE</scope>
    <source>
        <strain evidence="1">NC_groundwater_1370_Ag_S-0.2um_69_93</strain>
    </source>
</reference>
<dbReference type="Proteomes" id="UP000752292">
    <property type="component" value="Unassembled WGS sequence"/>
</dbReference>
<dbReference type="EMBL" id="JACQRX010000139">
    <property type="protein sequence ID" value="MBI4251420.1"/>
    <property type="molecule type" value="Genomic_DNA"/>
</dbReference>
<dbReference type="AlphaFoldDB" id="A0A932ZVP2"/>
<evidence type="ECO:0000313" key="1">
    <source>
        <dbReference type="EMBL" id="MBI4251420.1"/>
    </source>
</evidence>
<sequence>MQDKWYEITLEVDSPDEKSFWENAVAILSALQHSQGERSNFVVSSKLDPDGRRISIRFIPANSAEERAYLSLGPLFERGLSAIDRYATELATRYEKNVSE</sequence>
<evidence type="ECO:0000313" key="2">
    <source>
        <dbReference type="Proteomes" id="UP000752292"/>
    </source>
</evidence>
<name>A0A932ZVP2_UNCTE</name>